<dbReference type="RefSeq" id="WP_359793508.1">
    <property type="nucleotide sequence ID" value="NZ_JBEYBN010000078.1"/>
</dbReference>
<organism evidence="2 3">
    <name type="scientific">Streptomyces olindensis</name>
    <dbReference type="NCBI Taxonomy" id="358823"/>
    <lineage>
        <taxon>Bacteria</taxon>
        <taxon>Bacillati</taxon>
        <taxon>Actinomycetota</taxon>
        <taxon>Actinomycetes</taxon>
        <taxon>Kitasatosporales</taxon>
        <taxon>Streptomycetaceae</taxon>
        <taxon>Streptomyces</taxon>
    </lineage>
</organism>
<reference evidence="2 3" key="1">
    <citation type="submission" date="2024-06" db="EMBL/GenBank/DDBJ databases">
        <title>The Natural Products Discovery Center: Release of the First 8490 Sequenced Strains for Exploring Actinobacteria Biosynthetic Diversity.</title>
        <authorList>
            <person name="Kalkreuter E."/>
            <person name="Kautsar S.A."/>
            <person name="Yang D."/>
            <person name="Bader C.D."/>
            <person name="Teijaro C.N."/>
            <person name="Fluegel L."/>
            <person name="Davis C.M."/>
            <person name="Simpson J.R."/>
            <person name="Lauterbach L."/>
            <person name="Steele A.D."/>
            <person name="Gui C."/>
            <person name="Meng S."/>
            <person name="Li G."/>
            <person name="Viehrig K."/>
            <person name="Ye F."/>
            <person name="Su P."/>
            <person name="Kiefer A.F."/>
            <person name="Nichols A."/>
            <person name="Cepeda A.J."/>
            <person name="Yan W."/>
            <person name="Fan B."/>
            <person name="Jiang Y."/>
            <person name="Adhikari A."/>
            <person name="Zheng C.-J."/>
            <person name="Schuster L."/>
            <person name="Cowan T.M."/>
            <person name="Smanski M.J."/>
            <person name="Chevrette M.G."/>
            <person name="De Carvalho L.P.S."/>
            <person name="Shen B."/>
        </authorList>
    </citation>
    <scope>NUCLEOTIDE SEQUENCE [LARGE SCALE GENOMIC DNA]</scope>
    <source>
        <strain evidence="2 3">NPDC019583</strain>
    </source>
</reference>
<keyword evidence="3" id="KW-1185">Reference proteome</keyword>
<protein>
    <recommendedName>
        <fullName evidence="4">Lipoprotein</fullName>
    </recommendedName>
</protein>
<sequence>MRTDMTRTARLLLVLALSAAGAAAAAGCGSAEAGGTEPEPAPRTGQRAQQVADAWDGSRAAAKWREGYHPVAPVVQLPGTGLLRDDADRRAYEIGNFDLRTKLPAAPRGNGRVTWPGGASLTMPLMDAEQAYRTLDRADSPGPRLTVTGARRGEMTVATSRGPATVPAWLFTLEGYDSPLARAAVNPSRPPAPPIGPLGQDVPTDVLAPLGGLTGVAGDGRSLTVVAHHGSCDDGPVVDVLETKGSVVLSAAVTGVQDGPCTTELRGKNVTVRLAGPVGDRVVLDAFTGRPVPYTDRTGAAPARS</sequence>
<dbReference type="EMBL" id="JBEYBN010000078">
    <property type="protein sequence ID" value="MEU2271620.1"/>
    <property type="molecule type" value="Genomic_DNA"/>
</dbReference>
<evidence type="ECO:0000313" key="3">
    <source>
        <dbReference type="Proteomes" id="UP001550603"/>
    </source>
</evidence>
<accession>A0ABV2Y5S6</accession>
<feature type="signal peptide" evidence="1">
    <location>
        <begin position="1"/>
        <end position="25"/>
    </location>
</feature>
<name>A0ABV2Y5S6_9ACTN</name>
<proteinExistence type="predicted"/>
<dbReference type="Proteomes" id="UP001550603">
    <property type="component" value="Unassembled WGS sequence"/>
</dbReference>
<comment type="caution">
    <text evidence="2">The sequence shown here is derived from an EMBL/GenBank/DDBJ whole genome shotgun (WGS) entry which is preliminary data.</text>
</comment>
<gene>
    <name evidence="2" type="ORF">ABZ568_35410</name>
</gene>
<evidence type="ECO:0008006" key="4">
    <source>
        <dbReference type="Google" id="ProtNLM"/>
    </source>
</evidence>
<evidence type="ECO:0000256" key="1">
    <source>
        <dbReference type="SAM" id="SignalP"/>
    </source>
</evidence>
<feature type="chain" id="PRO_5047261995" description="Lipoprotein" evidence="1">
    <location>
        <begin position="26"/>
        <end position="305"/>
    </location>
</feature>
<evidence type="ECO:0000313" key="2">
    <source>
        <dbReference type="EMBL" id="MEU2271620.1"/>
    </source>
</evidence>
<keyword evidence="1" id="KW-0732">Signal</keyword>
<dbReference type="PROSITE" id="PS51257">
    <property type="entry name" value="PROKAR_LIPOPROTEIN"/>
    <property type="match status" value="1"/>
</dbReference>